<evidence type="ECO:0000256" key="4">
    <source>
        <dbReference type="ARBA" id="ARBA00022741"/>
    </source>
</evidence>
<reference evidence="10 11" key="1">
    <citation type="journal article" date="2011" name="Proc. Natl. Acad. Sci. U.S.A.">
        <title>Evolutionary erosion of yeast sex chromosomes by mating-type switching accidents.</title>
        <authorList>
            <person name="Gordon J.L."/>
            <person name="Armisen D."/>
            <person name="Proux-Wera E."/>
            <person name="Oheigeartaigh S.S."/>
            <person name="Byrne K.P."/>
            <person name="Wolfe K.H."/>
        </authorList>
    </citation>
    <scope>NUCLEOTIDE SEQUENCE [LARGE SCALE GENOMIC DNA]</scope>
    <source>
        <strain evidence="11">ATCC 22294 / BCRC 22015 / CBS 2517 / CECT 1963 / NBRC 1671 / NRRL Y-8276</strain>
    </source>
</reference>
<keyword evidence="3" id="KW-0808">Transferase</keyword>
<dbReference type="GO" id="GO:0005524">
    <property type="term" value="F:ATP binding"/>
    <property type="evidence" value="ECO:0007669"/>
    <property type="project" value="UniProtKB-UniRule"/>
</dbReference>
<dbReference type="PROSITE" id="PS00107">
    <property type="entry name" value="PROTEIN_KINASE_ATP"/>
    <property type="match status" value="1"/>
</dbReference>
<organism evidence="10 11">
    <name type="scientific">Kazachstania africana (strain ATCC 22294 / BCRC 22015 / CBS 2517 / CECT 1963 / NBRC 1671 / NRRL Y-8276)</name>
    <name type="common">Yeast</name>
    <name type="synonym">Kluyveromyces africanus</name>
    <dbReference type="NCBI Taxonomy" id="1071382"/>
    <lineage>
        <taxon>Eukaryota</taxon>
        <taxon>Fungi</taxon>
        <taxon>Dikarya</taxon>
        <taxon>Ascomycota</taxon>
        <taxon>Saccharomycotina</taxon>
        <taxon>Saccharomycetes</taxon>
        <taxon>Saccharomycetales</taxon>
        <taxon>Saccharomycetaceae</taxon>
        <taxon>Kazachstania</taxon>
    </lineage>
</organism>
<name>H2AW85_KAZAF</name>
<dbReference type="Gene3D" id="3.30.200.20">
    <property type="entry name" value="Phosphorylase Kinase, domain 1"/>
    <property type="match status" value="1"/>
</dbReference>
<dbReference type="Pfam" id="PF00069">
    <property type="entry name" value="Pkinase"/>
    <property type="match status" value="1"/>
</dbReference>
<sequence length="480" mass="55645">MGPLSCIGKQTMVKSGDISHISDDVCQVNVIQNYATFDEVNMDDYNETTSSESATNISIFGDLNNYENRETIISVMATRSSNSYDLPENMSFISSNVIESPSVLNVHDRFKISINKFKRNLKANSTKQRRDYLCEFNKKYKVMGSAIGSGSGGEVKMVKNFKENKIFAMKQFHPFKLEKSWHNESSSRRMQHNYNTCRYHLNKIRSEYCISKILDHENIIKTVEIMATDDTYLTIMEYMEFDLFAIVMSKCMSYNESCCYFKQLLNGVMYLHELGIAHRDLKLDNLVINNQGILKIIDFGAAVVFKSPFNDQLTIMAKGVLGSDPYLSPECYIFESYDPRAVDVWSCGIVFTCMRLHKFPWKYPQLKDLNFQNFCMERNFNSLNELVRRTPYYNEYTYHKQLLNTESLFGPMRLLGKIDKEAQPLILQMLEISPHCRPSIDQILSLDWIQHLEYCTDNKPGLNHTHTKVRDTMSHIGDFC</sequence>
<evidence type="ECO:0000256" key="8">
    <source>
        <dbReference type="RuleBase" id="RU000304"/>
    </source>
</evidence>
<dbReference type="GO" id="GO:0035556">
    <property type="term" value="P:intracellular signal transduction"/>
    <property type="evidence" value="ECO:0007669"/>
    <property type="project" value="TreeGrafter"/>
</dbReference>
<dbReference type="PROSITE" id="PS00108">
    <property type="entry name" value="PROTEIN_KINASE_ST"/>
    <property type="match status" value="1"/>
</dbReference>
<dbReference type="InParanoid" id="H2AW85"/>
<dbReference type="PANTHER" id="PTHR24346">
    <property type="entry name" value="MAP/MICROTUBULE AFFINITY-REGULATING KINASE"/>
    <property type="match status" value="1"/>
</dbReference>
<comment type="similarity">
    <text evidence="1">Belongs to the protein kinase superfamily. CAMK Ser/Thr protein kinase family. NIM1 subfamily.</text>
</comment>
<dbReference type="InterPro" id="IPR011009">
    <property type="entry name" value="Kinase-like_dom_sf"/>
</dbReference>
<accession>H2AW85</accession>
<dbReference type="KEGG" id="kaf:KAFR_0F00380"/>
<evidence type="ECO:0000256" key="1">
    <source>
        <dbReference type="ARBA" id="ARBA00010791"/>
    </source>
</evidence>
<dbReference type="InterPro" id="IPR017441">
    <property type="entry name" value="Protein_kinase_ATP_BS"/>
</dbReference>
<keyword evidence="5" id="KW-0418">Kinase</keyword>
<evidence type="ECO:0000313" key="10">
    <source>
        <dbReference type="EMBL" id="CCF58635.1"/>
    </source>
</evidence>
<keyword evidence="11" id="KW-1185">Reference proteome</keyword>
<dbReference type="InterPro" id="IPR008271">
    <property type="entry name" value="Ser/Thr_kinase_AS"/>
</dbReference>
<feature type="domain" description="Protein kinase" evidence="9">
    <location>
        <begin position="141"/>
        <end position="449"/>
    </location>
</feature>
<proteinExistence type="inferred from homology"/>
<dbReference type="Proteomes" id="UP000005220">
    <property type="component" value="Chromosome 6"/>
</dbReference>
<evidence type="ECO:0000313" key="11">
    <source>
        <dbReference type="Proteomes" id="UP000005220"/>
    </source>
</evidence>
<dbReference type="AlphaFoldDB" id="H2AW85"/>
<feature type="binding site" evidence="7">
    <location>
        <position position="170"/>
    </location>
    <ligand>
        <name>ATP</name>
        <dbReference type="ChEBI" id="CHEBI:30616"/>
    </ligand>
</feature>
<dbReference type="GO" id="GO:0005737">
    <property type="term" value="C:cytoplasm"/>
    <property type="evidence" value="ECO:0007669"/>
    <property type="project" value="TreeGrafter"/>
</dbReference>
<dbReference type="GO" id="GO:0004674">
    <property type="term" value="F:protein serine/threonine kinase activity"/>
    <property type="evidence" value="ECO:0007669"/>
    <property type="project" value="UniProtKB-KW"/>
</dbReference>
<dbReference type="SUPFAM" id="SSF56112">
    <property type="entry name" value="Protein kinase-like (PK-like)"/>
    <property type="match status" value="1"/>
</dbReference>
<dbReference type="PANTHER" id="PTHR24346:SF82">
    <property type="entry name" value="KP78A-RELATED"/>
    <property type="match status" value="1"/>
</dbReference>
<dbReference type="InterPro" id="IPR000719">
    <property type="entry name" value="Prot_kinase_dom"/>
</dbReference>
<dbReference type="HOGENOM" id="CLU_000288_63_0_1"/>
<evidence type="ECO:0000256" key="3">
    <source>
        <dbReference type="ARBA" id="ARBA00022679"/>
    </source>
</evidence>
<dbReference type="PROSITE" id="PS50011">
    <property type="entry name" value="PROTEIN_KINASE_DOM"/>
    <property type="match status" value="1"/>
</dbReference>
<keyword evidence="6 7" id="KW-0067">ATP-binding</keyword>
<gene>
    <name evidence="10" type="primary">KAFR0F00380</name>
    <name evidence="10" type="ORF">KAFR_0F00380</name>
</gene>
<dbReference type="OrthoDB" id="6513151at2759"/>
<evidence type="ECO:0000256" key="7">
    <source>
        <dbReference type="PROSITE-ProRule" id="PRU10141"/>
    </source>
</evidence>
<dbReference type="EMBL" id="HE650826">
    <property type="protein sequence ID" value="CCF58635.1"/>
    <property type="molecule type" value="Genomic_DNA"/>
</dbReference>
<evidence type="ECO:0000256" key="6">
    <source>
        <dbReference type="ARBA" id="ARBA00022840"/>
    </source>
</evidence>
<evidence type="ECO:0000256" key="2">
    <source>
        <dbReference type="ARBA" id="ARBA00022527"/>
    </source>
</evidence>
<dbReference type="GeneID" id="13884103"/>
<dbReference type="RefSeq" id="XP_003957770.1">
    <property type="nucleotide sequence ID" value="XM_003957721.1"/>
</dbReference>
<keyword evidence="4 7" id="KW-0547">Nucleotide-binding</keyword>
<evidence type="ECO:0000259" key="9">
    <source>
        <dbReference type="PROSITE" id="PS50011"/>
    </source>
</evidence>
<dbReference type="SMART" id="SM00220">
    <property type="entry name" value="S_TKc"/>
    <property type="match status" value="1"/>
</dbReference>
<keyword evidence="2 8" id="KW-0723">Serine/threonine-protein kinase</keyword>
<dbReference type="eggNOG" id="KOG0590">
    <property type="taxonomic scope" value="Eukaryota"/>
</dbReference>
<evidence type="ECO:0000256" key="5">
    <source>
        <dbReference type="ARBA" id="ARBA00022777"/>
    </source>
</evidence>
<dbReference type="Gene3D" id="1.10.510.10">
    <property type="entry name" value="Transferase(Phosphotransferase) domain 1"/>
    <property type="match status" value="1"/>
</dbReference>
<dbReference type="STRING" id="1071382.H2AW85"/>
<protein>
    <recommendedName>
        <fullName evidence="9">Protein kinase domain-containing protein</fullName>
    </recommendedName>
</protein>